<comment type="caution">
    <text evidence="1">The sequence shown here is derived from an EMBL/GenBank/DDBJ whole genome shotgun (WGS) entry which is preliminary data.</text>
</comment>
<reference evidence="1" key="1">
    <citation type="submission" date="2023-02" db="EMBL/GenBank/DDBJ databases">
        <title>Kitasatospora phosalacinea NBRC 14627.</title>
        <authorList>
            <person name="Ichikawa N."/>
            <person name="Sato H."/>
            <person name="Tonouchi N."/>
        </authorList>
    </citation>
    <scope>NUCLEOTIDE SEQUENCE</scope>
    <source>
        <strain evidence="1">NBRC 14627</strain>
    </source>
</reference>
<dbReference type="Proteomes" id="UP001165041">
    <property type="component" value="Unassembled WGS sequence"/>
</dbReference>
<proteinExistence type="predicted"/>
<name>A0A9W6V0T9_9ACTN</name>
<dbReference type="AlphaFoldDB" id="A0A9W6V0T9"/>
<sequence>MQHTMFVKFTEPIPDAELDQYLADLERAAEGTGVLRTFAARRHVPVPGEEQIPAFVATVVVQLGVADLAALGTVFAAPEVGEVFDAWRARHPFEAAWANHAPLA</sequence>
<accession>A0A9W6V0T9</accession>
<gene>
    <name evidence="1" type="ORF">Kpho02_32950</name>
</gene>
<evidence type="ECO:0000313" key="1">
    <source>
        <dbReference type="EMBL" id="GLW70996.1"/>
    </source>
</evidence>
<protein>
    <submittedName>
        <fullName evidence="1">Uncharacterized protein</fullName>
    </submittedName>
</protein>
<evidence type="ECO:0000313" key="2">
    <source>
        <dbReference type="Proteomes" id="UP001165041"/>
    </source>
</evidence>
<dbReference type="EMBL" id="BSSA01000010">
    <property type="protein sequence ID" value="GLW70996.1"/>
    <property type="molecule type" value="Genomic_DNA"/>
</dbReference>
<organism evidence="1 2">
    <name type="scientific">Kitasatospora phosalacinea</name>
    <dbReference type="NCBI Taxonomy" id="2065"/>
    <lineage>
        <taxon>Bacteria</taxon>
        <taxon>Bacillati</taxon>
        <taxon>Actinomycetota</taxon>
        <taxon>Actinomycetes</taxon>
        <taxon>Kitasatosporales</taxon>
        <taxon>Streptomycetaceae</taxon>
        <taxon>Kitasatospora</taxon>
    </lineage>
</organism>